<dbReference type="AlphaFoldDB" id="A0A4S4MSQ0"/>
<dbReference type="EMBL" id="SGPM01000134">
    <property type="protein sequence ID" value="THH29212.1"/>
    <property type="molecule type" value="Genomic_DNA"/>
</dbReference>
<dbReference type="OrthoDB" id="107110at2759"/>
<comment type="caution">
    <text evidence="1">The sequence shown here is derived from an EMBL/GenBank/DDBJ whole genome shotgun (WGS) entry which is preliminary data.</text>
</comment>
<dbReference type="PANTHER" id="PTHR33266">
    <property type="entry name" value="CHROMOSOME 15, WHOLE GENOME SHOTGUN SEQUENCE"/>
    <property type="match status" value="1"/>
</dbReference>
<dbReference type="PANTHER" id="PTHR33266:SF1">
    <property type="entry name" value="F-BOX DOMAIN-CONTAINING PROTEIN"/>
    <property type="match status" value="1"/>
</dbReference>
<dbReference type="Proteomes" id="UP000308730">
    <property type="component" value="Unassembled WGS sequence"/>
</dbReference>
<organism evidence="1 2">
    <name type="scientific">Antrodiella citrinella</name>
    <dbReference type="NCBI Taxonomy" id="2447956"/>
    <lineage>
        <taxon>Eukaryota</taxon>
        <taxon>Fungi</taxon>
        <taxon>Dikarya</taxon>
        <taxon>Basidiomycota</taxon>
        <taxon>Agaricomycotina</taxon>
        <taxon>Agaricomycetes</taxon>
        <taxon>Polyporales</taxon>
        <taxon>Steccherinaceae</taxon>
        <taxon>Antrodiella</taxon>
    </lineage>
</organism>
<keyword evidence="2" id="KW-1185">Reference proteome</keyword>
<sequence length="238" mass="26074">MSTISASEPLLAEAVAAVMGYGRLLEVSTALLYHIDHSYVDPGRRGEVLASLIITEARDAAVKASTPISLLTNTIPPDQFRSDGFLEGRVVRVPEFFDALLAWKDVRKAVPACFRCLDEKGIPLESAFAEAFIYFNHFLNVEDYEVINQEHLWCIMTRGAAVVCPNDCQCGVDLPIPVLMDVHLKKENMTAIFVHVGIHVHSGTSAPAVRCDVSIRSRSIFQACYPTPRGAPCVCVGI</sequence>
<accession>A0A4S4MSQ0</accession>
<reference evidence="1 2" key="1">
    <citation type="submission" date="2019-02" db="EMBL/GenBank/DDBJ databases">
        <title>Genome sequencing of the rare red list fungi Antrodiella citrinella (Flaviporus citrinellus).</title>
        <authorList>
            <person name="Buettner E."/>
            <person name="Kellner H."/>
        </authorList>
    </citation>
    <scope>NUCLEOTIDE SEQUENCE [LARGE SCALE GENOMIC DNA]</scope>
    <source>
        <strain evidence="1 2">DSM 108506</strain>
    </source>
</reference>
<evidence type="ECO:0000313" key="1">
    <source>
        <dbReference type="EMBL" id="THH29212.1"/>
    </source>
</evidence>
<proteinExistence type="predicted"/>
<name>A0A4S4MSQ0_9APHY</name>
<protein>
    <submittedName>
        <fullName evidence="1">Uncharacterized protein</fullName>
    </submittedName>
</protein>
<evidence type="ECO:0000313" key="2">
    <source>
        <dbReference type="Proteomes" id="UP000308730"/>
    </source>
</evidence>
<gene>
    <name evidence="1" type="ORF">EUX98_g4958</name>
</gene>